<dbReference type="GO" id="GO:0008270">
    <property type="term" value="F:zinc ion binding"/>
    <property type="evidence" value="ECO:0007669"/>
    <property type="project" value="UniProtKB-KW"/>
</dbReference>
<evidence type="ECO:0000313" key="5">
    <source>
        <dbReference type="EnsemblMetazoa" id="ASIC009464-PA"/>
    </source>
</evidence>
<protein>
    <submittedName>
        <fullName evidence="4">AGAP000915-PA-like protein</fullName>
    </submittedName>
</protein>
<dbReference type="VEuPathDB" id="VectorBase:ASIC009464"/>
<dbReference type="EMBL" id="KE525157">
    <property type="protein sequence ID" value="KFB41904.1"/>
    <property type="molecule type" value="Genomic_DNA"/>
</dbReference>
<evidence type="ECO:0000313" key="6">
    <source>
        <dbReference type="Proteomes" id="UP000030765"/>
    </source>
</evidence>
<keyword evidence="1" id="KW-0479">Metal-binding</keyword>
<keyword evidence="6" id="KW-1185">Reference proteome</keyword>
<dbReference type="OrthoDB" id="6910977at2759"/>
<feature type="region of interest" description="Disordered" evidence="2">
    <location>
        <begin position="153"/>
        <end position="181"/>
    </location>
</feature>
<proteinExistence type="predicted"/>
<dbReference type="InterPro" id="IPR036236">
    <property type="entry name" value="Znf_C2H2_sf"/>
</dbReference>
<dbReference type="Proteomes" id="UP000030765">
    <property type="component" value="Unassembled WGS sequence"/>
</dbReference>
<evidence type="ECO:0000256" key="2">
    <source>
        <dbReference type="SAM" id="MobiDB-lite"/>
    </source>
</evidence>
<dbReference type="InterPro" id="IPR013087">
    <property type="entry name" value="Znf_C2H2_type"/>
</dbReference>
<dbReference type="AlphaFoldDB" id="A0A084VVB0"/>
<organism evidence="4">
    <name type="scientific">Anopheles sinensis</name>
    <name type="common">Mosquito</name>
    <dbReference type="NCBI Taxonomy" id="74873"/>
    <lineage>
        <taxon>Eukaryota</taxon>
        <taxon>Metazoa</taxon>
        <taxon>Ecdysozoa</taxon>
        <taxon>Arthropoda</taxon>
        <taxon>Hexapoda</taxon>
        <taxon>Insecta</taxon>
        <taxon>Pterygota</taxon>
        <taxon>Neoptera</taxon>
        <taxon>Endopterygota</taxon>
        <taxon>Diptera</taxon>
        <taxon>Nematocera</taxon>
        <taxon>Culicoidea</taxon>
        <taxon>Culicidae</taxon>
        <taxon>Anophelinae</taxon>
        <taxon>Anopheles</taxon>
    </lineage>
</organism>
<dbReference type="VEuPathDB" id="VectorBase:ASIS014459"/>
<evidence type="ECO:0000259" key="3">
    <source>
        <dbReference type="PROSITE" id="PS50157"/>
    </source>
</evidence>
<dbReference type="EnsemblMetazoa" id="ASIC009464-RA">
    <property type="protein sequence ID" value="ASIC009464-PA"/>
    <property type="gene ID" value="ASIC009464"/>
</dbReference>
<dbReference type="PROSITE" id="PS50157">
    <property type="entry name" value="ZINC_FINGER_C2H2_2"/>
    <property type="match status" value="1"/>
</dbReference>
<gene>
    <name evidence="4" type="ORF">ZHAS_00009464</name>
</gene>
<feature type="domain" description="C2H2-type" evidence="3">
    <location>
        <begin position="27"/>
        <end position="56"/>
    </location>
</feature>
<feature type="compositionally biased region" description="Polar residues" evidence="2">
    <location>
        <begin position="164"/>
        <end position="173"/>
    </location>
</feature>
<sequence length="181" mass="20730">MRCENKPINDVVSSFGFFTFFSPDESLTCNVCDRAFRCRRQLASHQQKKRHFGYDQQTEFGFRTNTVPGLIRVGPTHPMSWPGDEPHQPGEGRWHHQPKHLRDLLQLREVYSWRSFPMPPRLNQIQLQRNVSSVRSCQAADCAGCTPFIYGLGSAPSRSHKNQSRQFPGSRSTGLRKGGEK</sequence>
<reference evidence="5" key="2">
    <citation type="submission" date="2020-05" db="UniProtKB">
        <authorList>
            <consortium name="EnsemblMetazoa"/>
        </authorList>
    </citation>
    <scope>IDENTIFICATION</scope>
</reference>
<evidence type="ECO:0000313" key="4">
    <source>
        <dbReference type="EMBL" id="KFB41904.1"/>
    </source>
</evidence>
<dbReference type="SUPFAM" id="SSF57667">
    <property type="entry name" value="beta-beta-alpha zinc fingers"/>
    <property type="match status" value="1"/>
</dbReference>
<keyword evidence="1" id="KW-0863">Zinc-finger</keyword>
<name>A0A084VVB0_ANOSI</name>
<keyword evidence="1" id="KW-0862">Zinc</keyword>
<dbReference type="PROSITE" id="PS00028">
    <property type="entry name" value="ZINC_FINGER_C2H2_1"/>
    <property type="match status" value="1"/>
</dbReference>
<evidence type="ECO:0000256" key="1">
    <source>
        <dbReference type="PROSITE-ProRule" id="PRU00042"/>
    </source>
</evidence>
<accession>A0A084VVB0</accession>
<dbReference type="EMBL" id="ATLV01017169">
    <property type="status" value="NOT_ANNOTATED_CDS"/>
    <property type="molecule type" value="Genomic_DNA"/>
</dbReference>
<reference evidence="4 6" key="1">
    <citation type="journal article" date="2014" name="BMC Genomics">
        <title>Genome sequence of Anopheles sinensis provides insight into genetics basis of mosquito competence for malaria parasites.</title>
        <authorList>
            <person name="Zhou D."/>
            <person name="Zhang D."/>
            <person name="Ding G."/>
            <person name="Shi L."/>
            <person name="Hou Q."/>
            <person name="Ye Y."/>
            <person name="Xu Y."/>
            <person name="Zhou H."/>
            <person name="Xiong C."/>
            <person name="Li S."/>
            <person name="Yu J."/>
            <person name="Hong S."/>
            <person name="Yu X."/>
            <person name="Zou P."/>
            <person name="Chen C."/>
            <person name="Chang X."/>
            <person name="Wang W."/>
            <person name="Lv Y."/>
            <person name="Sun Y."/>
            <person name="Ma L."/>
            <person name="Shen B."/>
            <person name="Zhu C."/>
        </authorList>
    </citation>
    <scope>NUCLEOTIDE SEQUENCE [LARGE SCALE GENOMIC DNA]</scope>
</reference>